<keyword evidence="2" id="KW-1185">Reference proteome</keyword>
<dbReference type="Proteomes" id="UP001060215">
    <property type="component" value="Chromosome 2"/>
</dbReference>
<sequence>MPPPSGLLGSPPPTCWVKIYFRSDTDSVGGLSFGFLLFLFLVWFCFGIHRCIVWLTHSVNVFL</sequence>
<gene>
    <name evidence="1" type="ORF">LOK49_LG04G02392</name>
</gene>
<accession>A0ACC0HU77</accession>
<dbReference type="EMBL" id="CM045759">
    <property type="protein sequence ID" value="KAI8017084.1"/>
    <property type="molecule type" value="Genomic_DNA"/>
</dbReference>
<evidence type="ECO:0000313" key="1">
    <source>
        <dbReference type="EMBL" id="KAI8017084.1"/>
    </source>
</evidence>
<evidence type="ECO:0000313" key="2">
    <source>
        <dbReference type="Proteomes" id="UP001060215"/>
    </source>
</evidence>
<comment type="caution">
    <text evidence="1">The sequence shown here is derived from an EMBL/GenBank/DDBJ whole genome shotgun (WGS) entry which is preliminary data.</text>
</comment>
<organism evidence="1 2">
    <name type="scientific">Camellia lanceoleosa</name>
    <dbReference type="NCBI Taxonomy" id="1840588"/>
    <lineage>
        <taxon>Eukaryota</taxon>
        <taxon>Viridiplantae</taxon>
        <taxon>Streptophyta</taxon>
        <taxon>Embryophyta</taxon>
        <taxon>Tracheophyta</taxon>
        <taxon>Spermatophyta</taxon>
        <taxon>Magnoliopsida</taxon>
        <taxon>eudicotyledons</taxon>
        <taxon>Gunneridae</taxon>
        <taxon>Pentapetalae</taxon>
        <taxon>asterids</taxon>
        <taxon>Ericales</taxon>
        <taxon>Theaceae</taxon>
        <taxon>Camellia</taxon>
    </lineage>
</organism>
<reference evidence="1 2" key="1">
    <citation type="journal article" date="2022" name="Plant J.">
        <title>Chromosome-level genome of Camellia lanceoleosa provides a valuable resource for understanding genome evolution and self-incompatibility.</title>
        <authorList>
            <person name="Gong W."/>
            <person name="Xiao S."/>
            <person name="Wang L."/>
            <person name="Liao Z."/>
            <person name="Chang Y."/>
            <person name="Mo W."/>
            <person name="Hu G."/>
            <person name="Li W."/>
            <person name="Zhao G."/>
            <person name="Zhu H."/>
            <person name="Hu X."/>
            <person name="Ji K."/>
            <person name="Xiang X."/>
            <person name="Song Q."/>
            <person name="Yuan D."/>
            <person name="Jin S."/>
            <person name="Zhang L."/>
        </authorList>
    </citation>
    <scope>NUCLEOTIDE SEQUENCE [LARGE SCALE GENOMIC DNA]</scope>
    <source>
        <strain evidence="1">SQ_2022a</strain>
    </source>
</reference>
<protein>
    <submittedName>
        <fullName evidence="1">Uncharacterized protein</fullName>
    </submittedName>
</protein>
<proteinExistence type="predicted"/>
<name>A0ACC0HU77_9ERIC</name>